<accession>A0A8J3PNM5</accession>
<feature type="region of interest" description="Disordered" evidence="8">
    <location>
        <begin position="1"/>
        <end position="21"/>
    </location>
</feature>
<dbReference type="FunFam" id="3.40.50.300:FF:000016">
    <property type="entry name" value="Oligopeptide ABC transporter ATP-binding component"/>
    <property type="match status" value="1"/>
</dbReference>
<proteinExistence type="inferred from homology"/>
<evidence type="ECO:0000313" key="11">
    <source>
        <dbReference type="Proteomes" id="UP000653674"/>
    </source>
</evidence>
<evidence type="ECO:0000256" key="7">
    <source>
        <dbReference type="ARBA" id="ARBA00023136"/>
    </source>
</evidence>
<evidence type="ECO:0000256" key="3">
    <source>
        <dbReference type="ARBA" id="ARBA00022448"/>
    </source>
</evidence>
<organism evidence="10 11">
    <name type="scientific">Planosporangium flavigriseum</name>
    <dbReference type="NCBI Taxonomy" id="373681"/>
    <lineage>
        <taxon>Bacteria</taxon>
        <taxon>Bacillati</taxon>
        <taxon>Actinomycetota</taxon>
        <taxon>Actinomycetes</taxon>
        <taxon>Micromonosporales</taxon>
        <taxon>Micromonosporaceae</taxon>
        <taxon>Planosporangium</taxon>
    </lineage>
</organism>
<keyword evidence="7" id="KW-0472">Membrane</keyword>
<dbReference type="PROSITE" id="PS00211">
    <property type="entry name" value="ABC_TRANSPORTER_1"/>
    <property type="match status" value="1"/>
</dbReference>
<feature type="region of interest" description="Disordered" evidence="8">
    <location>
        <begin position="287"/>
        <end position="306"/>
    </location>
</feature>
<keyword evidence="11" id="KW-1185">Reference proteome</keyword>
<dbReference type="PANTHER" id="PTHR43297:SF2">
    <property type="entry name" value="DIPEPTIDE TRANSPORT ATP-BINDING PROTEIN DPPD"/>
    <property type="match status" value="1"/>
</dbReference>
<dbReference type="Pfam" id="PF00005">
    <property type="entry name" value="ABC_tran"/>
    <property type="match status" value="1"/>
</dbReference>
<dbReference type="InterPro" id="IPR003593">
    <property type="entry name" value="AAA+_ATPase"/>
</dbReference>
<dbReference type="GO" id="GO:0005886">
    <property type="term" value="C:plasma membrane"/>
    <property type="evidence" value="ECO:0007669"/>
    <property type="project" value="UniProtKB-SubCell"/>
</dbReference>
<dbReference type="GO" id="GO:0005524">
    <property type="term" value="F:ATP binding"/>
    <property type="evidence" value="ECO:0007669"/>
    <property type="project" value="UniProtKB-KW"/>
</dbReference>
<sequence>MSVELSDSTLGGGSPANGVAPSGGALVEVKGLAVRLPTGPKDSVQAVRSVNLTIRPGERVGIVGESGSGKSITGRTIAGLLPESKRVQVAGSVTFRGKEMIGAPAKEWRDIRSRRVSMIFQDPLSFLNPTMRVGRQVQEACRREGSASRQEIRDEVYSFMELAGLAQPAEVARKFPFELSGGMRQRVLIAIALAKRPELIIADEPTTALDVTVQARVLASLKRSVDELGMSLLMISHDLAVVAGLCDRVYVMCDGAVVEEGDTHSVFTEPKEAYTQGLLRSVRSLSSPTGELYADSERQSSSRGGA</sequence>
<evidence type="ECO:0000256" key="4">
    <source>
        <dbReference type="ARBA" id="ARBA00022475"/>
    </source>
</evidence>
<dbReference type="AlphaFoldDB" id="A0A8J3PNM5"/>
<evidence type="ECO:0000256" key="8">
    <source>
        <dbReference type="SAM" id="MobiDB-lite"/>
    </source>
</evidence>
<dbReference type="EMBL" id="BONU01000077">
    <property type="protein sequence ID" value="GIG76756.1"/>
    <property type="molecule type" value="Genomic_DNA"/>
</dbReference>
<keyword evidence="3" id="KW-0813">Transport</keyword>
<dbReference type="RefSeq" id="WP_168071833.1">
    <property type="nucleotide sequence ID" value="NZ_BAAAQJ010000003.1"/>
</dbReference>
<feature type="domain" description="ABC transporter" evidence="9">
    <location>
        <begin position="27"/>
        <end position="279"/>
    </location>
</feature>
<dbReference type="InterPro" id="IPR003439">
    <property type="entry name" value="ABC_transporter-like_ATP-bd"/>
</dbReference>
<evidence type="ECO:0000256" key="6">
    <source>
        <dbReference type="ARBA" id="ARBA00022840"/>
    </source>
</evidence>
<keyword evidence="5" id="KW-0547">Nucleotide-binding</keyword>
<comment type="subcellular location">
    <subcellularLocation>
        <location evidence="1">Cell membrane</location>
        <topology evidence="1">Peripheral membrane protein</topology>
    </subcellularLocation>
</comment>
<dbReference type="GO" id="GO:0016887">
    <property type="term" value="F:ATP hydrolysis activity"/>
    <property type="evidence" value="ECO:0007669"/>
    <property type="project" value="InterPro"/>
</dbReference>
<dbReference type="CDD" id="cd03257">
    <property type="entry name" value="ABC_NikE_OppD_transporters"/>
    <property type="match status" value="1"/>
</dbReference>
<dbReference type="PANTHER" id="PTHR43297">
    <property type="entry name" value="OLIGOPEPTIDE TRANSPORT ATP-BINDING PROTEIN APPD"/>
    <property type="match status" value="1"/>
</dbReference>
<dbReference type="SMART" id="SM00382">
    <property type="entry name" value="AAA"/>
    <property type="match status" value="1"/>
</dbReference>
<reference evidence="10" key="1">
    <citation type="submission" date="2021-01" db="EMBL/GenBank/DDBJ databases">
        <title>Whole genome shotgun sequence of Planosporangium flavigriseum NBRC 105377.</title>
        <authorList>
            <person name="Komaki H."/>
            <person name="Tamura T."/>
        </authorList>
    </citation>
    <scope>NUCLEOTIDE SEQUENCE</scope>
    <source>
        <strain evidence="10">NBRC 105377</strain>
    </source>
</reference>
<dbReference type="SUPFAM" id="SSF52540">
    <property type="entry name" value="P-loop containing nucleoside triphosphate hydrolases"/>
    <property type="match status" value="1"/>
</dbReference>
<keyword evidence="6 10" id="KW-0067">ATP-binding</keyword>
<dbReference type="Gene3D" id="3.40.50.300">
    <property type="entry name" value="P-loop containing nucleotide triphosphate hydrolases"/>
    <property type="match status" value="1"/>
</dbReference>
<dbReference type="PROSITE" id="PS50893">
    <property type="entry name" value="ABC_TRANSPORTER_2"/>
    <property type="match status" value="1"/>
</dbReference>
<evidence type="ECO:0000313" key="10">
    <source>
        <dbReference type="EMBL" id="GIG76756.1"/>
    </source>
</evidence>
<keyword evidence="4" id="KW-1003">Cell membrane</keyword>
<evidence type="ECO:0000256" key="2">
    <source>
        <dbReference type="ARBA" id="ARBA00005417"/>
    </source>
</evidence>
<comment type="caution">
    <text evidence="10">The sequence shown here is derived from an EMBL/GenBank/DDBJ whole genome shotgun (WGS) entry which is preliminary data.</text>
</comment>
<comment type="similarity">
    <text evidence="2">Belongs to the ABC transporter superfamily.</text>
</comment>
<name>A0A8J3PNM5_9ACTN</name>
<dbReference type="InterPro" id="IPR050388">
    <property type="entry name" value="ABC_Ni/Peptide_Import"/>
</dbReference>
<dbReference type="InterPro" id="IPR027417">
    <property type="entry name" value="P-loop_NTPase"/>
</dbReference>
<evidence type="ECO:0000259" key="9">
    <source>
        <dbReference type="PROSITE" id="PS50893"/>
    </source>
</evidence>
<dbReference type="Proteomes" id="UP000653674">
    <property type="component" value="Unassembled WGS sequence"/>
</dbReference>
<protein>
    <submittedName>
        <fullName evidence="10">Dipeptide/oligopeptide/nickel ABC transporter ATP-binding protein</fullName>
    </submittedName>
</protein>
<dbReference type="InterPro" id="IPR017871">
    <property type="entry name" value="ABC_transporter-like_CS"/>
</dbReference>
<gene>
    <name evidence="10" type="ORF">Pfl04_51600</name>
</gene>
<evidence type="ECO:0000256" key="1">
    <source>
        <dbReference type="ARBA" id="ARBA00004202"/>
    </source>
</evidence>
<evidence type="ECO:0000256" key="5">
    <source>
        <dbReference type="ARBA" id="ARBA00022741"/>
    </source>
</evidence>